<feature type="region of interest" description="Disordered" evidence="1">
    <location>
        <begin position="17"/>
        <end position="47"/>
    </location>
</feature>
<name>A0ABQ9XIF8_9EUKA</name>
<accession>A0ABQ9XIF8</accession>
<dbReference type="EMBL" id="JARBJD010000132">
    <property type="protein sequence ID" value="KAK2950619.1"/>
    <property type="molecule type" value="Genomic_DNA"/>
</dbReference>
<sequence length="80" mass="9157">MRSFRIDIKKCRLSQFRAHPTEPSVEGSQTESRGRERTRDTIGRDPGNCAFAPAYRSMLDGGAQFHARRTESQIMFILLL</sequence>
<reference evidence="2 3" key="1">
    <citation type="journal article" date="2022" name="bioRxiv">
        <title>Genomics of Preaxostyla Flagellates Illuminates Evolutionary Transitions and the Path Towards Mitochondrial Loss.</title>
        <authorList>
            <person name="Novak L.V.F."/>
            <person name="Treitli S.C."/>
            <person name="Pyrih J."/>
            <person name="Halakuc P."/>
            <person name="Pipaliya S.V."/>
            <person name="Vacek V."/>
            <person name="Brzon O."/>
            <person name="Soukal P."/>
            <person name="Eme L."/>
            <person name="Dacks J.B."/>
            <person name="Karnkowska A."/>
            <person name="Elias M."/>
            <person name="Hampl V."/>
        </authorList>
    </citation>
    <scope>NUCLEOTIDE SEQUENCE [LARGE SCALE GENOMIC DNA]</scope>
    <source>
        <strain evidence="2">NAU3</strain>
        <tissue evidence="2">Gut</tissue>
    </source>
</reference>
<evidence type="ECO:0000313" key="3">
    <source>
        <dbReference type="Proteomes" id="UP001281761"/>
    </source>
</evidence>
<comment type="caution">
    <text evidence="2">The sequence shown here is derived from an EMBL/GenBank/DDBJ whole genome shotgun (WGS) entry which is preliminary data.</text>
</comment>
<feature type="compositionally biased region" description="Basic and acidic residues" evidence="1">
    <location>
        <begin position="32"/>
        <end position="43"/>
    </location>
</feature>
<dbReference type="Proteomes" id="UP001281761">
    <property type="component" value="Unassembled WGS sequence"/>
</dbReference>
<protein>
    <submittedName>
        <fullName evidence="2">Uncharacterized protein</fullName>
    </submittedName>
</protein>
<keyword evidence="3" id="KW-1185">Reference proteome</keyword>
<gene>
    <name evidence="2" type="ORF">BLNAU_14425</name>
</gene>
<evidence type="ECO:0000256" key="1">
    <source>
        <dbReference type="SAM" id="MobiDB-lite"/>
    </source>
</evidence>
<organism evidence="2 3">
    <name type="scientific">Blattamonas nauphoetae</name>
    <dbReference type="NCBI Taxonomy" id="2049346"/>
    <lineage>
        <taxon>Eukaryota</taxon>
        <taxon>Metamonada</taxon>
        <taxon>Preaxostyla</taxon>
        <taxon>Oxymonadida</taxon>
        <taxon>Blattamonas</taxon>
    </lineage>
</organism>
<evidence type="ECO:0000313" key="2">
    <source>
        <dbReference type="EMBL" id="KAK2950619.1"/>
    </source>
</evidence>
<proteinExistence type="predicted"/>